<evidence type="ECO:0000313" key="2">
    <source>
        <dbReference type="Proteomes" id="UP000054564"/>
    </source>
</evidence>
<dbReference type="AlphaFoldDB" id="A0A0L0VR34"/>
<proteinExistence type="predicted"/>
<reference evidence="2" key="1">
    <citation type="submission" date="2014-03" db="EMBL/GenBank/DDBJ databases">
        <title>The Genome Sequence of Puccinia striiformis f. sp. tritici PST-78.</title>
        <authorList>
            <consortium name="The Broad Institute Genome Sequencing Platform"/>
            <person name="Cuomo C."/>
            <person name="Hulbert S."/>
            <person name="Chen X."/>
            <person name="Walker B."/>
            <person name="Young S.K."/>
            <person name="Zeng Q."/>
            <person name="Gargeya S."/>
            <person name="Fitzgerald M."/>
            <person name="Haas B."/>
            <person name="Abouelleil A."/>
            <person name="Alvarado L."/>
            <person name="Arachchi H.M."/>
            <person name="Berlin A.M."/>
            <person name="Chapman S.B."/>
            <person name="Goldberg J."/>
            <person name="Griggs A."/>
            <person name="Gujja S."/>
            <person name="Hansen M."/>
            <person name="Howarth C."/>
            <person name="Imamovic A."/>
            <person name="Larimer J."/>
            <person name="McCowan C."/>
            <person name="Montmayeur A."/>
            <person name="Murphy C."/>
            <person name="Neiman D."/>
            <person name="Pearson M."/>
            <person name="Priest M."/>
            <person name="Roberts A."/>
            <person name="Saif S."/>
            <person name="Shea T."/>
            <person name="Sisk P."/>
            <person name="Sykes S."/>
            <person name="Wortman J."/>
            <person name="Nusbaum C."/>
            <person name="Birren B."/>
        </authorList>
    </citation>
    <scope>NUCLEOTIDE SEQUENCE [LARGE SCALE GENOMIC DNA]</scope>
    <source>
        <strain evidence="2">race PST-78</strain>
    </source>
</reference>
<evidence type="ECO:0000313" key="1">
    <source>
        <dbReference type="EMBL" id="KNF01736.1"/>
    </source>
</evidence>
<dbReference type="Proteomes" id="UP000054564">
    <property type="component" value="Unassembled WGS sequence"/>
</dbReference>
<dbReference type="EMBL" id="AJIL01000028">
    <property type="protein sequence ID" value="KNF01736.1"/>
    <property type="molecule type" value="Genomic_DNA"/>
</dbReference>
<name>A0A0L0VR34_9BASI</name>
<comment type="caution">
    <text evidence="1">The sequence shown here is derived from an EMBL/GenBank/DDBJ whole genome shotgun (WGS) entry which is preliminary data.</text>
</comment>
<sequence length="52" mass="6118">MAIWLDPYDSERDRAFSELVEAANLENVREYLDQSETRPGLLGIEIIRPLRR</sequence>
<protein>
    <submittedName>
        <fullName evidence="1">Uncharacterized protein</fullName>
    </submittedName>
</protein>
<keyword evidence="2" id="KW-1185">Reference proteome</keyword>
<organism evidence="1 2">
    <name type="scientific">Puccinia striiformis f. sp. tritici PST-78</name>
    <dbReference type="NCBI Taxonomy" id="1165861"/>
    <lineage>
        <taxon>Eukaryota</taxon>
        <taxon>Fungi</taxon>
        <taxon>Dikarya</taxon>
        <taxon>Basidiomycota</taxon>
        <taxon>Pucciniomycotina</taxon>
        <taxon>Pucciniomycetes</taxon>
        <taxon>Pucciniales</taxon>
        <taxon>Pucciniaceae</taxon>
        <taxon>Puccinia</taxon>
    </lineage>
</organism>
<accession>A0A0L0VR34</accession>
<gene>
    <name evidence="1" type="ORF">PSTG_05163</name>
</gene>